<dbReference type="PROSITE" id="PS51375">
    <property type="entry name" value="PPR"/>
    <property type="match status" value="1"/>
</dbReference>
<dbReference type="Proteomes" id="UP001168877">
    <property type="component" value="Unassembled WGS sequence"/>
</dbReference>
<dbReference type="InterPro" id="IPR002885">
    <property type="entry name" value="PPR_rpt"/>
</dbReference>
<accession>A0AA39S4C1</accession>
<evidence type="ECO:0000256" key="2">
    <source>
        <dbReference type="PROSITE-ProRule" id="PRU00708"/>
    </source>
</evidence>
<sequence length="158" mass="18233">MDECEKIFSRMSDRKDDLSWNSMISGYRHNNLWYKAMVLGLFMIQRGQRLDHFTFVTVLCACASVATLERGMELHASALRARLESNVLVGGALVAMYSQCRRIDFALRVFDMMPKRNVYSWNSMISGYARHGYGEKALRLFSRMVQSGQRLDHICQCS</sequence>
<gene>
    <name evidence="3" type="ORF">LWI29_023526</name>
</gene>
<dbReference type="NCBIfam" id="TIGR00756">
    <property type="entry name" value="PPR"/>
    <property type="match status" value="1"/>
</dbReference>
<dbReference type="PANTHER" id="PTHR47926">
    <property type="entry name" value="PENTATRICOPEPTIDE REPEAT-CONTAINING PROTEIN"/>
    <property type="match status" value="1"/>
</dbReference>
<evidence type="ECO:0000313" key="4">
    <source>
        <dbReference type="Proteomes" id="UP001168877"/>
    </source>
</evidence>
<proteinExistence type="predicted"/>
<keyword evidence="4" id="KW-1185">Reference proteome</keyword>
<name>A0AA39S4C1_ACESA</name>
<feature type="repeat" description="PPR" evidence="2">
    <location>
        <begin position="117"/>
        <end position="151"/>
    </location>
</feature>
<dbReference type="GO" id="GO:0009451">
    <property type="term" value="P:RNA modification"/>
    <property type="evidence" value="ECO:0007669"/>
    <property type="project" value="InterPro"/>
</dbReference>
<reference evidence="3" key="1">
    <citation type="journal article" date="2022" name="Plant J.">
        <title>Strategies of tolerance reflected in two North American maple genomes.</title>
        <authorList>
            <person name="McEvoy S.L."/>
            <person name="Sezen U.U."/>
            <person name="Trouern-Trend A."/>
            <person name="McMahon S.M."/>
            <person name="Schaberg P.G."/>
            <person name="Yang J."/>
            <person name="Wegrzyn J.L."/>
            <person name="Swenson N.G."/>
        </authorList>
    </citation>
    <scope>NUCLEOTIDE SEQUENCE</scope>
    <source>
        <strain evidence="3">NS2018</strain>
    </source>
</reference>
<dbReference type="AlphaFoldDB" id="A0AA39S4C1"/>
<dbReference type="Pfam" id="PF01535">
    <property type="entry name" value="PPR"/>
    <property type="match status" value="3"/>
</dbReference>
<comment type="caution">
    <text evidence="3">The sequence shown here is derived from an EMBL/GenBank/DDBJ whole genome shotgun (WGS) entry which is preliminary data.</text>
</comment>
<dbReference type="PANTHER" id="PTHR47926:SF390">
    <property type="entry name" value="TETRATRICOPEPTIDE REPEAT-LIKE SUPERFAMILY PROTEIN"/>
    <property type="match status" value="1"/>
</dbReference>
<dbReference type="InterPro" id="IPR046960">
    <property type="entry name" value="PPR_At4g14850-like_plant"/>
</dbReference>
<dbReference type="Gene3D" id="1.25.40.10">
    <property type="entry name" value="Tetratricopeptide repeat domain"/>
    <property type="match status" value="2"/>
</dbReference>
<dbReference type="EMBL" id="JAUESC010000381">
    <property type="protein sequence ID" value="KAK0590176.1"/>
    <property type="molecule type" value="Genomic_DNA"/>
</dbReference>
<reference evidence="3" key="2">
    <citation type="submission" date="2023-06" db="EMBL/GenBank/DDBJ databases">
        <authorList>
            <person name="Swenson N.G."/>
            <person name="Wegrzyn J.L."/>
            <person name="Mcevoy S.L."/>
        </authorList>
    </citation>
    <scope>NUCLEOTIDE SEQUENCE</scope>
    <source>
        <strain evidence="3">NS2018</strain>
        <tissue evidence="3">Leaf</tissue>
    </source>
</reference>
<evidence type="ECO:0008006" key="5">
    <source>
        <dbReference type="Google" id="ProtNLM"/>
    </source>
</evidence>
<protein>
    <recommendedName>
        <fullName evidence="5">Pentatricopeptide repeat-containing protein</fullName>
    </recommendedName>
</protein>
<evidence type="ECO:0000256" key="1">
    <source>
        <dbReference type="ARBA" id="ARBA00022737"/>
    </source>
</evidence>
<keyword evidence="1" id="KW-0677">Repeat</keyword>
<dbReference type="GO" id="GO:0003723">
    <property type="term" value="F:RNA binding"/>
    <property type="evidence" value="ECO:0007669"/>
    <property type="project" value="InterPro"/>
</dbReference>
<dbReference type="FunFam" id="1.25.40.10:FF:000073">
    <property type="entry name" value="Pentatricopeptide repeat-containing protein chloroplastic"/>
    <property type="match status" value="1"/>
</dbReference>
<dbReference type="InterPro" id="IPR011990">
    <property type="entry name" value="TPR-like_helical_dom_sf"/>
</dbReference>
<evidence type="ECO:0000313" key="3">
    <source>
        <dbReference type="EMBL" id="KAK0590176.1"/>
    </source>
</evidence>
<organism evidence="3 4">
    <name type="scientific">Acer saccharum</name>
    <name type="common">Sugar maple</name>
    <dbReference type="NCBI Taxonomy" id="4024"/>
    <lineage>
        <taxon>Eukaryota</taxon>
        <taxon>Viridiplantae</taxon>
        <taxon>Streptophyta</taxon>
        <taxon>Embryophyta</taxon>
        <taxon>Tracheophyta</taxon>
        <taxon>Spermatophyta</taxon>
        <taxon>Magnoliopsida</taxon>
        <taxon>eudicotyledons</taxon>
        <taxon>Gunneridae</taxon>
        <taxon>Pentapetalae</taxon>
        <taxon>rosids</taxon>
        <taxon>malvids</taxon>
        <taxon>Sapindales</taxon>
        <taxon>Sapindaceae</taxon>
        <taxon>Hippocastanoideae</taxon>
        <taxon>Acereae</taxon>
        <taxon>Acer</taxon>
    </lineage>
</organism>